<dbReference type="OrthoDB" id="3755432at2"/>
<dbReference type="PANTHER" id="PTHR47691:SF3">
    <property type="entry name" value="HTH-TYPE TRANSCRIPTIONAL REGULATOR RV0890C-RELATED"/>
    <property type="match status" value="1"/>
</dbReference>
<protein>
    <submittedName>
        <fullName evidence="2">LuxR family transcriptional regulator</fullName>
    </submittedName>
</protein>
<reference evidence="2 3" key="1">
    <citation type="submission" date="2018-09" db="EMBL/GenBank/DDBJ databases">
        <title>Genome sequencing of Nocardioides immobilis CCTCC AB 2017083 for comparison to Nocardioides silvaticus.</title>
        <authorList>
            <person name="Li C."/>
            <person name="Wang G."/>
        </authorList>
    </citation>
    <scope>NUCLEOTIDE SEQUENCE [LARGE SCALE GENOMIC DNA]</scope>
    <source>
        <strain evidence="2 3">CCTCC AB 2017083</strain>
    </source>
</reference>
<dbReference type="InterPro" id="IPR011990">
    <property type="entry name" value="TPR-like_helical_dom_sf"/>
</dbReference>
<feature type="domain" description="HTH luxR-type" evidence="1">
    <location>
        <begin position="688"/>
        <end position="753"/>
    </location>
</feature>
<dbReference type="Gene3D" id="1.25.40.10">
    <property type="entry name" value="Tetratricopeptide repeat domain"/>
    <property type="match status" value="1"/>
</dbReference>
<dbReference type="InterPro" id="IPR036388">
    <property type="entry name" value="WH-like_DNA-bd_sf"/>
</dbReference>
<dbReference type="Proteomes" id="UP000283644">
    <property type="component" value="Unassembled WGS sequence"/>
</dbReference>
<dbReference type="InterPro" id="IPR016032">
    <property type="entry name" value="Sig_transdc_resp-reg_C-effctor"/>
</dbReference>
<sequence>MNRLIARRHELAEAVASLAGSRLLTFTGPGGVGKTRLALEVGYRARSGYCDGVWLAELSDLRIDAGVAEVEAALISALGVVEQSAREPRDKLFSFLRKRRVLLILDNCEHVLASVRAVLPLLLREVPQLRVVATSREPLAVEGEVLRPVRPLTAPEPGTPVAQLVIDGSVSLLIDRARAVDPAFDVTEENAEAVIALCRLLEGVPLAIELAAAKFRALTVEQVVDRFASRLTSLSAPGALASSRHRSLGAMVEWSYELCSAEAQVLWRRLSVFPAGFDLDLAEAVCCFGELAPVDVVDTIERLVGQSILLADRNAGVMRYRLLVPLREVAAELADNAGETTQLERRHRDVMVRRSEEMLDRWSGPRQDALISRMRQDHASYVAAIQWSEATSGEQETGLRLLGRLRYYWLGRGALAEGRTRLESMLVAAPEPSRARAECVWVVTWIALLQGDHDAAAARLTDLRSLAAELNDRSLDVHVRHWSGLLAMFTGDPANAVSGLQAAVEGHRAFADSFLELTARYMLATALVCADRPGDALAMSRETIELCEQCGDQTARAYAVWAAAVAEWRLGRLDEAEQRACEALQLQRALSDGICVALSTNLLGCIAHDRRQRRRALSLALAAGRIWRSLGTSLEAFGPQLAELGQLHTPSLPSTAELEGLPAFGKLPDLEDVIDLGLGIAPGSTKGQRAYAEVLTKREIEVAAMIERGLSNREIAERLVIAKRTVDGHVERILAKLGFTSRAQVAAWMSRRGLGTRDSGASDGGLRR</sequence>
<dbReference type="PRINTS" id="PR00364">
    <property type="entry name" value="DISEASERSIST"/>
</dbReference>
<organism evidence="2 3">
    <name type="scientific">Nocardioides immobilis</name>
    <dbReference type="NCBI Taxonomy" id="2049295"/>
    <lineage>
        <taxon>Bacteria</taxon>
        <taxon>Bacillati</taxon>
        <taxon>Actinomycetota</taxon>
        <taxon>Actinomycetes</taxon>
        <taxon>Propionibacteriales</taxon>
        <taxon>Nocardioidaceae</taxon>
        <taxon>Nocardioides</taxon>
    </lineage>
</organism>
<evidence type="ECO:0000259" key="1">
    <source>
        <dbReference type="PROSITE" id="PS50043"/>
    </source>
</evidence>
<comment type="caution">
    <text evidence="2">The sequence shown here is derived from an EMBL/GenBank/DDBJ whole genome shotgun (WGS) entry which is preliminary data.</text>
</comment>
<dbReference type="GO" id="GO:0003677">
    <property type="term" value="F:DNA binding"/>
    <property type="evidence" value="ECO:0007669"/>
    <property type="project" value="InterPro"/>
</dbReference>
<dbReference type="SUPFAM" id="SSF46894">
    <property type="entry name" value="C-terminal effector domain of the bipartite response regulators"/>
    <property type="match status" value="1"/>
</dbReference>
<dbReference type="Gene3D" id="3.40.50.300">
    <property type="entry name" value="P-loop containing nucleotide triphosphate hydrolases"/>
    <property type="match status" value="1"/>
</dbReference>
<dbReference type="InterPro" id="IPR000792">
    <property type="entry name" value="Tscrpt_reg_LuxR_C"/>
</dbReference>
<proteinExistence type="predicted"/>
<dbReference type="CDD" id="cd06170">
    <property type="entry name" value="LuxR_C_like"/>
    <property type="match status" value="1"/>
</dbReference>
<evidence type="ECO:0000313" key="3">
    <source>
        <dbReference type="Proteomes" id="UP000283644"/>
    </source>
</evidence>
<dbReference type="GO" id="GO:0006355">
    <property type="term" value="P:regulation of DNA-templated transcription"/>
    <property type="evidence" value="ECO:0007669"/>
    <property type="project" value="InterPro"/>
</dbReference>
<name>A0A417Y0U3_9ACTN</name>
<dbReference type="PRINTS" id="PR00038">
    <property type="entry name" value="HTHLUXR"/>
</dbReference>
<dbReference type="Gene3D" id="1.10.10.10">
    <property type="entry name" value="Winged helix-like DNA-binding domain superfamily/Winged helix DNA-binding domain"/>
    <property type="match status" value="1"/>
</dbReference>
<dbReference type="GO" id="GO:0043531">
    <property type="term" value="F:ADP binding"/>
    <property type="evidence" value="ECO:0007669"/>
    <property type="project" value="InterPro"/>
</dbReference>
<dbReference type="InterPro" id="IPR027417">
    <property type="entry name" value="P-loop_NTPase"/>
</dbReference>
<dbReference type="PROSITE" id="PS00622">
    <property type="entry name" value="HTH_LUXR_1"/>
    <property type="match status" value="1"/>
</dbReference>
<dbReference type="SMART" id="SM00421">
    <property type="entry name" value="HTH_LUXR"/>
    <property type="match status" value="1"/>
</dbReference>
<dbReference type="PANTHER" id="PTHR47691">
    <property type="entry name" value="REGULATOR-RELATED"/>
    <property type="match status" value="1"/>
</dbReference>
<dbReference type="SUPFAM" id="SSF48452">
    <property type="entry name" value="TPR-like"/>
    <property type="match status" value="1"/>
</dbReference>
<accession>A0A417Y0U3</accession>
<dbReference type="EMBL" id="QXGH01000019">
    <property type="protein sequence ID" value="RHW26201.1"/>
    <property type="molecule type" value="Genomic_DNA"/>
</dbReference>
<dbReference type="PROSITE" id="PS50043">
    <property type="entry name" value="HTH_LUXR_2"/>
    <property type="match status" value="1"/>
</dbReference>
<gene>
    <name evidence="2" type="ORF">D0Z08_16215</name>
</gene>
<dbReference type="AlphaFoldDB" id="A0A417Y0U3"/>
<keyword evidence="3" id="KW-1185">Reference proteome</keyword>
<evidence type="ECO:0000313" key="2">
    <source>
        <dbReference type="EMBL" id="RHW26201.1"/>
    </source>
</evidence>
<dbReference type="SUPFAM" id="SSF52540">
    <property type="entry name" value="P-loop containing nucleoside triphosphate hydrolases"/>
    <property type="match status" value="1"/>
</dbReference>
<dbReference type="Pfam" id="PF00196">
    <property type="entry name" value="GerE"/>
    <property type="match status" value="1"/>
</dbReference>